<organism evidence="2 3">
    <name type="scientific">Ephemerocybe angulata</name>
    <dbReference type="NCBI Taxonomy" id="980116"/>
    <lineage>
        <taxon>Eukaryota</taxon>
        <taxon>Fungi</taxon>
        <taxon>Dikarya</taxon>
        <taxon>Basidiomycota</taxon>
        <taxon>Agaricomycotina</taxon>
        <taxon>Agaricomycetes</taxon>
        <taxon>Agaricomycetidae</taxon>
        <taxon>Agaricales</taxon>
        <taxon>Agaricineae</taxon>
        <taxon>Psathyrellaceae</taxon>
        <taxon>Ephemerocybe</taxon>
    </lineage>
</organism>
<name>A0A8H6HLP7_9AGAR</name>
<feature type="compositionally biased region" description="Basic residues" evidence="1">
    <location>
        <begin position="104"/>
        <end position="113"/>
    </location>
</feature>
<feature type="compositionally biased region" description="Polar residues" evidence="1">
    <location>
        <begin position="118"/>
        <end position="130"/>
    </location>
</feature>
<comment type="caution">
    <text evidence="2">The sequence shown here is derived from an EMBL/GenBank/DDBJ whole genome shotgun (WGS) entry which is preliminary data.</text>
</comment>
<reference evidence="2 3" key="1">
    <citation type="submission" date="2020-07" db="EMBL/GenBank/DDBJ databases">
        <title>Comparative genomics of pyrophilous fungi reveals a link between fire events and developmental genes.</title>
        <authorList>
            <consortium name="DOE Joint Genome Institute"/>
            <person name="Steindorff A.S."/>
            <person name="Carver A."/>
            <person name="Calhoun S."/>
            <person name="Stillman K."/>
            <person name="Liu H."/>
            <person name="Lipzen A."/>
            <person name="Pangilinan J."/>
            <person name="Labutti K."/>
            <person name="Bruns T.D."/>
            <person name="Grigoriev I.V."/>
        </authorList>
    </citation>
    <scope>NUCLEOTIDE SEQUENCE [LARGE SCALE GENOMIC DNA]</scope>
    <source>
        <strain evidence="2 3">CBS 144469</strain>
    </source>
</reference>
<feature type="region of interest" description="Disordered" evidence="1">
    <location>
        <begin position="104"/>
        <end position="248"/>
    </location>
</feature>
<proteinExistence type="predicted"/>
<sequence length="515" mass="55926">MPPSLPRKRTYASTSAYETDVENDYPFGRTRRQRTSSTTSVETLRTVHLPNTNQTSTGRVLITATAENAPQKIYVPAAATTTTNCKPESTLPSGIPRSVALRAKRSTHAKHGVKISANPPSATLSTTTKPSPAPPIATKLEGGTKVLDNGSSVSKTTMQPSSSKPSPPKSTTKMASKAKIKPSSSKSSLDAILSEKSRPFPVVKLPPPSTRPSLTRTSSVSSLEPRPLPATQPLNPKRAKGDIATEPPSINRVSAQTDQYGCVHLAPADCELFVSFSHSPHVEVWDRHDNSDIPCQVYLYIMAKNPSIWDGTPLSMPDVTLIDIECRTKSGPPRFSDRQSDFDHWQCRFDGSEIPSNPGRSEVPFVPSGTISIENVWDRVYSLPTVGKACDVNIVNRVAIPSQGLVTRNTIPSGLSNLLFSSSPSAQDRSLQQSGLEAPKSVVPQVSGRGWRLRFWVPVPAHLFLKKETRIFEVSAKVYMVPDGAGGGDIDYGFIASRTEMTVSHLRSEREMDGF</sequence>
<dbReference type="AlphaFoldDB" id="A0A8H6HLP7"/>
<feature type="compositionally biased region" description="Low complexity" evidence="1">
    <location>
        <begin position="154"/>
        <end position="192"/>
    </location>
</feature>
<gene>
    <name evidence="2" type="ORF">DFP72DRAFT_1073441</name>
</gene>
<dbReference type="EMBL" id="JACGCI010000064">
    <property type="protein sequence ID" value="KAF6749323.1"/>
    <property type="molecule type" value="Genomic_DNA"/>
</dbReference>
<accession>A0A8H6HLP7</accession>
<evidence type="ECO:0000313" key="2">
    <source>
        <dbReference type="EMBL" id="KAF6749323.1"/>
    </source>
</evidence>
<dbReference type="OrthoDB" id="3059771at2759"/>
<feature type="region of interest" description="Disordered" evidence="1">
    <location>
        <begin position="22"/>
        <end position="41"/>
    </location>
</feature>
<evidence type="ECO:0000313" key="3">
    <source>
        <dbReference type="Proteomes" id="UP000521943"/>
    </source>
</evidence>
<keyword evidence="3" id="KW-1185">Reference proteome</keyword>
<dbReference type="Proteomes" id="UP000521943">
    <property type="component" value="Unassembled WGS sequence"/>
</dbReference>
<protein>
    <submittedName>
        <fullName evidence="2">Uncharacterized protein</fullName>
    </submittedName>
</protein>
<evidence type="ECO:0000256" key="1">
    <source>
        <dbReference type="SAM" id="MobiDB-lite"/>
    </source>
</evidence>
<feature type="compositionally biased region" description="Low complexity" evidence="1">
    <location>
        <begin position="211"/>
        <end position="223"/>
    </location>
</feature>